<keyword evidence="4" id="KW-1185">Reference proteome</keyword>
<dbReference type="SUPFAM" id="SSF53300">
    <property type="entry name" value="vWA-like"/>
    <property type="match status" value="1"/>
</dbReference>
<dbReference type="PANTHER" id="PTHR33608:SF3">
    <property type="entry name" value="SLR2013 PROTEIN"/>
    <property type="match status" value="1"/>
</dbReference>
<dbReference type="PANTHER" id="PTHR33608">
    <property type="entry name" value="BLL2464 PROTEIN"/>
    <property type="match status" value="1"/>
</dbReference>
<feature type="transmembrane region" description="Helical" evidence="1">
    <location>
        <begin position="25"/>
        <end position="42"/>
    </location>
</feature>
<dbReference type="Pfam" id="PF01882">
    <property type="entry name" value="DUF58"/>
    <property type="match status" value="1"/>
</dbReference>
<protein>
    <submittedName>
        <fullName evidence="3">DUF58 domain-containing protein</fullName>
    </submittedName>
</protein>
<organism evidence="3 4">
    <name type="scientific">Pedobacter yulinensis</name>
    <dbReference type="NCBI Taxonomy" id="2126353"/>
    <lineage>
        <taxon>Bacteria</taxon>
        <taxon>Pseudomonadati</taxon>
        <taxon>Bacteroidota</taxon>
        <taxon>Sphingobacteriia</taxon>
        <taxon>Sphingobacteriales</taxon>
        <taxon>Sphingobacteriaceae</taxon>
        <taxon>Pedobacter</taxon>
    </lineage>
</organism>
<evidence type="ECO:0000256" key="1">
    <source>
        <dbReference type="SAM" id="Phobius"/>
    </source>
</evidence>
<evidence type="ECO:0000313" key="4">
    <source>
        <dbReference type="Proteomes" id="UP000240912"/>
    </source>
</evidence>
<accession>A0A2T3HS21</accession>
<dbReference type="InterPro" id="IPR036465">
    <property type="entry name" value="vWFA_dom_sf"/>
</dbReference>
<keyword evidence="1" id="KW-0812">Transmembrane</keyword>
<keyword evidence="1" id="KW-1133">Transmembrane helix</keyword>
<evidence type="ECO:0000313" key="3">
    <source>
        <dbReference type="EMBL" id="PST85265.1"/>
    </source>
</evidence>
<feature type="domain" description="DUF58" evidence="2">
    <location>
        <begin position="190"/>
        <end position="332"/>
    </location>
</feature>
<proteinExistence type="predicted"/>
<name>A0A2T3HS21_9SPHI</name>
<comment type="caution">
    <text evidence="3">The sequence shown here is derived from an EMBL/GenBank/DDBJ whole genome shotgun (WGS) entry which is preliminary data.</text>
</comment>
<keyword evidence="1" id="KW-0472">Membrane</keyword>
<dbReference type="Proteomes" id="UP000240912">
    <property type="component" value="Unassembled WGS sequence"/>
</dbReference>
<evidence type="ECO:0000259" key="2">
    <source>
        <dbReference type="Pfam" id="PF01882"/>
    </source>
</evidence>
<dbReference type="OrthoDB" id="845740at2"/>
<sequence>MCLGLLVLLFMLRFFLGWLGDVPKIALAVFCMLIVLDLWLLYRQKKPFEASRQSANRLSNGDENPIAIRLSNRYPFAVQVRVIDELPFQFQLRDKDFRTSIAANGIRSIHFSLRPVKRGEYAFGYTRVFVRSPLGLLVRRFNFDGARVLPVYPSFLHMRRYELMAISPHLQELGIKKIRKIGQSTEFEQIKNYVTGDDIRKINWKATARRGDLMVNNYIDERAQHIYCVVDKSRVMRMPFNGLSLLDYAINASVALCKVAMMKEDKAGLITLSEKLGTIVPADRKAGQLGNILEVLYREKTRYLESNLDALYAAVRTRLTQRSLLVFFTNFESLSAMRRQLPYLRKLARFHLLLVVFFENSELRTLAGTAAPDTEGIYTQAIAEKFLNEKKLIVQELRQHGILALLTAPENLTINIINEYLALKARNRI</sequence>
<dbReference type="AlphaFoldDB" id="A0A2T3HS21"/>
<gene>
    <name evidence="3" type="ORF">C7T94_01035</name>
</gene>
<reference evidence="3 4" key="1">
    <citation type="submission" date="2018-03" db="EMBL/GenBank/DDBJ databases">
        <authorList>
            <person name="Keele B.F."/>
        </authorList>
    </citation>
    <scope>NUCLEOTIDE SEQUENCE [LARGE SCALE GENOMIC DNA]</scope>
    <source>
        <strain evidence="3 4">YL28-9</strain>
    </source>
</reference>
<dbReference type="EMBL" id="PYLS01000001">
    <property type="protein sequence ID" value="PST85265.1"/>
    <property type="molecule type" value="Genomic_DNA"/>
</dbReference>
<dbReference type="InterPro" id="IPR002881">
    <property type="entry name" value="DUF58"/>
</dbReference>